<name>A0A0F8Z8J5_9ZZZZ</name>
<dbReference type="AlphaFoldDB" id="A0A0F8Z8J5"/>
<reference evidence="1" key="1">
    <citation type="journal article" date="2015" name="Nature">
        <title>Complex archaea that bridge the gap between prokaryotes and eukaryotes.</title>
        <authorList>
            <person name="Spang A."/>
            <person name="Saw J.H."/>
            <person name="Jorgensen S.L."/>
            <person name="Zaremba-Niedzwiedzka K."/>
            <person name="Martijn J."/>
            <person name="Lind A.E."/>
            <person name="van Eijk R."/>
            <person name="Schleper C."/>
            <person name="Guy L."/>
            <person name="Ettema T.J."/>
        </authorList>
    </citation>
    <scope>NUCLEOTIDE SEQUENCE</scope>
</reference>
<protein>
    <submittedName>
        <fullName evidence="1">Uncharacterized protein</fullName>
    </submittedName>
</protein>
<dbReference type="EMBL" id="LAZR01061848">
    <property type="protein sequence ID" value="KKK62744.1"/>
    <property type="molecule type" value="Genomic_DNA"/>
</dbReference>
<comment type="caution">
    <text evidence="1">The sequence shown here is derived from an EMBL/GenBank/DDBJ whole genome shotgun (WGS) entry which is preliminary data.</text>
</comment>
<gene>
    <name evidence="1" type="ORF">LCGC14_3001250</name>
</gene>
<proteinExistence type="predicted"/>
<organism evidence="1">
    <name type="scientific">marine sediment metagenome</name>
    <dbReference type="NCBI Taxonomy" id="412755"/>
    <lineage>
        <taxon>unclassified sequences</taxon>
        <taxon>metagenomes</taxon>
        <taxon>ecological metagenomes</taxon>
    </lineage>
</organism>
<accession>A0A0F8Z8J5</accession>
<feature type="non-terminal residue" evidence="1">
    <location>
        <position position="51"/>
    </location>
</feature>
<sequence>MIIQEQQLGQLRPANTTAASLYSPNAGITTIIKSIVVCNTTGIAAKLRVFL</sequence>
<evidence type="ECO:0000313" key="1">
    <source>
        <dbReference type="EMBL" id="KKK62744.1"/>
    </source>
</evidence>